<dbReference type="Pfam" id="PF00307">
    <property type="entry name" value="CH"/>
    <property type="match status" value="1"/>
</dbReference>
<dbReference type="EMBL" id="CM000780">
    <property type="protein sequence ID" value="AQK54984.1"/>
    <property type="molecule type" value="Genomic_DNA"/>
</dbReference>
<evidence type="ECO:0000256" key="2">
    <source>
        <dbReference type="ARBA" id="ARBA00022737"/>
    </source>
</evidence>
<dbReference type="InterPro" id="IPR039959">
    <property type="entry name" value="Fimbrin/Plastin"/>
</dbReference>
<dbReference type="GO" id="GO:0051015">
    <property type="term" value="F:actin filament binding"/>
    <property type="evidence" value="ECO:0007669"/>
    <property type="project" value="InterPro"/>
</dbReference>
<accession>A0A1D6Q9D5</accession>
<protein>
    <submittedName>
        <fullName evidence="5">Fimbrin homolog1</fullName>
    </submittedName>
</protein>
<dbReference type="InterPro" id="IPR001715">
    <property type="entry name" value="CH_dom"/>
</dbReference>
<dbReference type="PANTHER" id="PTHR19961:SF79">
    <property type="entry name" value="FIMBRIN-5"/>
    <property type="match status" value="1"/>
</dbReference>
<keyword evidence="2" id="KW-0677">Repeat</keyword>
<dbReference type="PANTHER" id="PTHR19961">
    <property type="entry name" value="FIMBRIN/PLASTIN"/>
    <property type="match status" value="1"/>
</dbReference>
<feature type="domain" description="Calponin-homology (CH)" evidence="4">
    <location>
        <begin position="126"/>
        <end position="244"/>
    </location>
</feature>
<organism evidence="5">
    <name type="scientific">Zea mays</name>
    <name type="common">Maize</name>
    <dbReference type="NCBI Taxonomy" id="4577"/>
    <lineage>
        <taxon>Eukaryota</taxon>
        <taxon>Viridiplantae</taxon>
        <taxon>Streptophyta</taxon>
        <taxon>Embryophyta</taxon>
        <taxon>Tracheophyta</taxon>
        <taxon>Spermatophyta</taxon>
        <taxon>Magnoliopsida</taxon>
        <taxon>Liliopsida</taxon>
        <taxon>Poales</taxon>
        <taxon>Poaceae</taxon>
        <taxon>PACMAD clade</taxon>
        <taxon>Panicoideae</taxon>
        <taxon>Andropogonodae</taxon>
        <taxon>Andropogoneae</taxon>
        <taxon>Tripsacinae</taxon>
        <taxon>Zea</taxon>
    </lineage>
</organism>
<dbReference type="SUPFAM" id="SSF47576">
    <property type="entry name" value="Calponin-homology domain, CH-domain"/>
    <property type="match status" value="1"/>
</dbReference>
<dbReference type="SMART" id="SM00033">
    <property type="entry name" value="CH"/>
    <property type="match status" value="1"/>
</dbReference>
<dbReference type="Gene3D" id="1.10.418.10">
    <property type="entry name" value="Calponin-like domain"/>
    <property type="match status" value="2"/>
</dbReference>
<reference evidence="5" key="1">
    <citation type="submission" date="2015-12" db="EMBL/GenBank/DDBJ databases">
        <title>Update maize B73 reference genome by single molecule sequencing technologies.</title>
        <authorList>
            <consortium name="Maize Genome Sequencing Project"/>
            <person name="Ware D."/>
        </authorList>
    </citation>
    <scope>NUCLEOTIDE SEQUENCE</scope>
    <source>
        <tissue evidence="5">Seedling</tissue>
    </source>
</reference>
<sequence length="352" mass="39500">MSGFVGVVVSDPSLQGQFTQVELRSLKAKFVSLKRDSGHVTTKNLPVMMKKLRGLNEVVSVEEIAAFLSESYPDSDQEIEFESFLREYLNLQARVSAKEGGAGGGRGGKSSFLKSSTTTLLHNLNQAEKSSYVAHINTYLREDPFLKKYLPMDPSGNQLFDLIRDGVLLCKLINVAVPGTIDERAINKKRVLNPWERNENHTLCLNSAKAIGCTVVNIGTQDLVEGRQSIEEPDYLNKLILFCMQPHLVLGLISQIIKIQLLADLNLKKTPQLVELFDDSKDIDEVLSLSPEKMLLRWMNHHLKKAGYKKTVNNFSSDVKVHMTNENATEFISHLLLIVLLDLSCRYIILTN</sequence>
<dbReference type="GO" id="GO:0051017">
    <property type="term" value="P:actin filament bundle assembly"/>
    <property type="evidence" value="ECO:0007669"/>
    <property type="project" value="InterPro"/>
</dbReference>
<dbReference type="AlphaFoldDB" id="A0A1D6Q9D5"/>
<proteinExistence type="predicted"/>
<keyword evidence="3" id="KW-0009">Actin-binding</keyword>
<dbReference type="InterPro" id="IPR011992">
    <property type="entry name" value="EF-hand-dom_pair"/>
</dbReference>
<evidence type="ECO:0000259" key="4">
    <source>
        <dbReference type="PROSITE" id="PS50021"/>
    </source>
</evidence>
<gene>
    <name evidence="5" type="ORF">ZEAMMB73_Zm00001d051688</name>
</gene>
<evidence type="ECO:0000313" key="5">
    <source>
        <dbReference type="EMBL" id="AQK54984.1"/>
    </source>
</evidence>
<dbReference type="InterPro" id="IPR036872">
    <property type="entry name" value="CH_dom_sf"/>
</dbReference>
<dbReference type="SUPFAM" id="SSF47473">
    <property type="entry name" value="EF-hand"/>
    <property type="match status" value="1"/>
</dbReference>
<evidence type="ECO:0000256" key="1">
    <source>
        <dbReference type="ARBA" id="ARBA00011385"/>
    </source>
</evidence>
<dbReference type="FunFam" id="1.10.418.10:FF:000031">
    <property type="entry name" value="Fimbrin-2 like"/>
    <property type="match status" value="1"/>
</dbReference>
<name>A0A1D6Q9D5_MAIZE</name>
<comment type="subunit">
    <text evidence="1">Interacts with F-actin.</text>
</comment>
<dbReference type="PROSITE" id="PS50021">
    <property type="entry name" value="CH"/>
    <property type="match status" value="1"/>
</dbReference>
<evidence type="ECO:0000256" key="3">
    <source>
        <dbReference type="ARBA" id="ARBA00023203"/>
    </source>
</evidence>